<accession>X1E7Y7</accession>
<name>X1E7Y7_9ZZZZ</name>
<organism evidence="1">
    <name type="scientific">marine sediment metagenome</name>
    <dbReference type="NCBI Taxonomy" id="412755"/>
    <lineage>
        <taxon>unclassified sequences</taxon>
        <taxon>metagenomes</taxon>
        <taxon>ecological metagenomes</taxon>
    </lineage>
</organism>
<protein>
    <submittedName>
        <fullName evidence="1">Uncharacterized protein</fullName>
    </submittedName>
</protein>
<comment type="caution">
    <text evidence="1">The sequence shown here is derived from an EMBL/GenBank/DDBJ whole genome shotgun (WGS) entry which is preliminary data.</text>
</comment>
<sequence length="141" mass="15042">MEADLITDEHKGKILIGGSIITSDALSKAVKVGVTGIVVGGIRHPDLINFVGYEIGVAITGEEDLGITLIITEGFGKMNMSERVFDLFKTFDGFEASMNGATQIRAGVMRPELVIPHQEKKDISDDGLIGGMTLGTPVRII</sequence>
<feature type="non-terminal residue" evidence="1">
    <location>
        <position position="141"/>
    </location>
</feature>
<dbReference type="EMBL" id="BART01038016">
    <property type="protein sequence ID" value="GAH13284.1"/>
    <property type="molecule type" value="Genomic_DNA"/>
</dbReference>
<evidence type="ECO:0000313" key="1">
    <source>
        <dbReference type="EMBL" id="GAH13284.1"/>
    </source>
</evidence>
<dbReference type="AlphaFoldDB" id="X1E7Y7"/>
<proteinExistence type="predicted"/>
<reference evidence="1" key="1">
    <citation type="journal article" date="2014" name="Front. Microbiol.">
        <title>High frequency of phylogenetically diverse reductive dehalogenase-homologous genes in deep subseafloor sedimentary metagenomes.</title>
        <authorList>
            <person name="Kawai M."/>
            <person name="Futagami T."/>
            <person name="Toyoda A."/>
            <person name="Takaki Y."/>
            <person name="Nishi S."/>
            <person name="Hori S."/>
            <person name="Arai W."/>
            <person name="Tsubouchi T."/>
            <person name="Morono Y."/>
            <person name="Uchiyama I."/>
            <person name="Ito T."/>
            <person name="Fujiyama A."/>
            <person name="Inagaki F."/>
            <person name="Takami H."/>
        </authorList>
    </citation>
    <scope>NUCLEOTIDE SEQUENCE</scope>
    <source>
        <strain evidence="1">Expedition CK06-06</strain>
    </source>
</reference>
<gene>
    <name evidence="1" type="ORF">S01H4_63286</name>
</gene>